<dbReference type="RefSeq" id="WP_249284552.1">
    <property type="nucleotide sequence ID" value="NZ_JACRSO010000001.1"/>
</dbReference>
<dbReference type="SUPFAM" id="SSF53756">
    <property type="entry name" value="UDP-Glycosyltransferase/glycogen phosphorylase"/>
    <property type="match status" value="1"/>
</dbReference>
<gene>
    <name evidence="3" type="ORF">H8699_03810</name>
</gene>
<evidence type="ECO:0000259" key="2">
    <source>
        <dbReference type="Pfam" id="PF13439"/>
    </source>
</evidence>
<feature type="domain" description="Glycosyltransferase subfamily 4-like N-terminal" evidence="2">
    <location>
        <begin position="91"/>
        <end position="142"/>
    </location>
</feature>
<dbReference type="Gene3D" id="3.40.50.2000">
    <property type="entry name" value="Glycogen Phosphorylase B"/>
    <property type="match status" value="2"/>
</dbReference>
<dbReference type="InterPro" id="IPR028098">
    <property type="entry name" value="Glyco_trans_4-like_N"/>
</dbReference>
<evidence type="ECO:0000313" key="3">
    <source>
        <dbReference type="EMBL" id="MBC8528563.1"/>
    </source>
</evidence>
<dbReference type="AlphaFoldDB" id="A0A926CYP6"/>
<dbReference type="PANTHER" id="PTHR45947:SF3">
    <property type="entry name" value="SULFOQUINOVOSYL TRANSFERASE SQD2"/>
    <property type="match status" value="1"/>
</dbReference>
<dbReference type="Pfam" id="PF00534">
    <property type="entry name" value="Glycos_transf_1"/>
    <property type="match status" value="1"/>
</dbReference>
<evidence type="ECO:0000259" key="1">
    <source>
        <dbReference type="Pfam" id="PF00534"/>
    </source>
</evidence>
<dbReference type="GO" id="GO:0016757">
    <property type="term" value="F:glycosyltransferase activity"/>
    <property type="evidence" value="ECO:0007669"/>
    <property type="project" value="InterPro"/>
</dbReference>
<comment type="caution">
    <text evidence="3">The sequence shown here is derived from an EMBL/GenBank/DDBJ whole genome shotgun (WGS) entry which is preliminary data.</text>
</comment>
<reference evidence="3" key="1">
    <citation type="submission" date="2020-08" db="EMBL/GenBank/DDBJ databases">
        <title>Genome public.</title>
        <authorList>
            <person name="Liu C."/>
            <person name="Sun Q."/>
        </authorList>
    </citation>
    <scope>NUCLEOTIDE SEQUENCE</scope>
    <source>
        <strain evidence="3">NSJ-44</strain>
    </source>
</reference>
<dbReference type="InterPro" id="IPR050194">
    <property type="entry name" value="Glycosyltransferase_grp1"/>
</dbReference>
<proteinExistence type="predicted"/>
<dbReference type="Proteomes" id="UP000654279">
    <property type="component" value="Unassembled WGS sequence"/>
</dbReference>
<dbReference type="EMBL" id="JACRSO010000001">
    <property type="protein sequence ID" value="MBC8528563.1"/>
    <property type="molecule type" value="Genomic_DNA"/>
</dbReference>
<accession>A0A926CYP6</accession>
<evidence type="ECO:0000313" key="4">
    <source>
        <dbReference type="Proteomes" id="UP000654279"/>
    </source>
</evidence>
<dbReference type="PANTHER" id="PTHR45947">
    <property type="entry name" value="SULFOQUINOVOSYL TRANSFERASE SQD2"/>
    <property type="match status" value="1"/>
</dbReference>
<sequence length="465" mass="51507">MRILHVTLGLPPLRSGGLTSYVLKLIALQKQDPDIGQIALLYPGRESLLFSHSHIRSRPRKLEGVSCYELTNPAPIGLLGGIKEPLRDIDHPEAARAYAGLLRELEPDVVHIHSFIGFGPYLVTLAQQMGIRVIYTAHDYYPICPTVNLMNAQALRCDEDHGCDDCLACNRHAPSVFERALRDNPAFYPVRRSKRFKSLAAALARRLFSSSPSGGGRAEATPEDYALRRERLMAAISACDVTTFASHAVLEVYRRYGFEGQYALFPLIPEGVEKLTPRKGALPGHPVRIAFIGRATIEKGPELLIRALSRLEKKGYDFRLKLLGTGAKVDLRDISPSRVTLLPSFTRGELNTLLDDVDLVVVPSVWFETFGFVALEGYLKNIPLVLSDSVGFADYIEPEVTGWLFSSGDAHALREVLAKLLDEPEKLAQASYAIAQSDKERFTAKAHYKRMKQCYGPVPLAGQDA</sequence>
<dbReference type="Pfam" id="PF13439">
    <property type="entry name" value="Glyco_transf_4"/>
    <property type="match status" value="1"/>
</dbReference>
<name>A0A926CYP6_9FIRM</name>
<dbReference type="InterPro" id="IPR001296">
    <property type="entry name" value="Glyco_trans_1"/>
</dbReference>
<keyword evidence="4" id="KW-1185">Reference proteome</keyword>
<protein>
    <submittedName>
        <fullName evidence="3">Glycosyltransferase</fullName>
    </submittedName>
</protein>
<feature type="domain" description="Glycosyl transferase family 1" evidence="1">
    <location>
        <begin position="277"/>
        <end position="433"/>
    </location>
</feature>
<organism evidence="3 4">
    <name type="scientific">Luoshenia tenuis</name>
    <dbReference type="NCBI Taxonomy" id="2763654"/>
    <lineage>
        <taxon>Bacteria</taxon>
        <taxon>Bacillati</taxon>
        <taxon>Bacillota</taxon>
        <taxon>Clostridia</taxon>
        <taxon>Christensenellales</taxon>
        <taxon>Christensenellaceae</taxon>
        <taxon>Luoshenia</taxon>
    </lineage>
</organism>